<dbReference type="GO" id="GO:0046820">
    <property type="term" value="F:4-amino-4-deoxychorismate synthase activity"/>
    <property type="evidence" value="ECO:0007669"/>
    <property type="project" value="UniProtKB-EC"/>
</dbReference>
<dbReference type="AlphaFoldDB" id="A0A1E3H3F0"/>
<sequence>MVASASPERFLQVYDGRVETRPIKGTARRVADPAEDARIAEALLASEKDRAENVMIVDLLRNDLSRVCQPHTVHVPALCGLESYAGLHHIVSVVSGILEEGADIADLLRASFPGGSITGAPKIRAMEIITEIEGRGRGVYCGSIGYFSFDGSADTNIAIRTVTFRNGEATFNVGGGITALSEPPAEFDETLTKGARIFAAFAEDPAP</sequence>
<keyword evidence="2" id="KW-0032">Aminotransferase</keyword>
<dbReference type="Pfam" id="PF00425">
    <property type="entry name" value="Chorismate_bind"/>
    <property type="match status" value="1"/>
</dbReference>
<proteinExistence type="predicted"/>
<dbReference type="EMBL" id="MCRJ01000037">
    <property type="protein sequence ID" value="ODN70842.1"/>
    <property type="molecule type" value="Genomic_DNA"/>
</dbReference>
<dbReference type="PANTHER" id="PTHR11236:SF50">
    <property type="entry name" value="AMINODEOXYCHORISMATE SYNTHASE COMPONENT 1"/>
    <property type="match status" value="1"/>
</dbReference>
<feature type="domain" description="Chorismate-utilising enzyme C-terminal" evidence="1">
    <location>
        <begin position="2"/>
        <end position="193"/>
    </location>
</feature>
<protein>
    <submittedName>
        <fullName evidence="2">Aminodeoxychorismate synthase component 1</fullName>
        <ecNumber evidence="2">2.6.1.85</ecNumber>
    </submittedName>
</protein>
<dbReference type="PRINTS" id="PR00095">
    <property type="entry name" value="ANTSNTHASEI"/>
</dbReference>
<evidence type="ECO:0000313" key="2">
    <source>
        <dbReference type="EMBL" id="ODN70842.1"/>
    </source>
</evidence>
<dbReference type="InterPro" id="IPR005801">
    <property type="entry name" value="ADC_synthase"/>
</dbReference>
<dbReference type="EC" id="2.6.1.85" evidence="2"/>
<dbReference type="GO" id="GO:0000162">
    <property type="term" value="P:L-tryptophan biosynthetic process"/>
    <property type="evidence" value="ECO:0007669"/>
    <property type="project" value="TreeGrafter"/>
</dbReference>
<evidence type="ECO:0000259" key="1">
    <source>
        <dbReference type="Pfam" id="PF00425"/>
    </source>
</evidence>
<dbReference type="InterPro" id="IPR015890">
    <property type="entry name" value="Chorismate_C"/>
</dbReference>
<dbReference type="InterPro" id="IPR019999">
    <property type="entry name" value="Anth_synth_I-like"/>
</dbReference>
<keyword evidence="3" id="KW-1185">Reference proteome</keyword>
<name>A0A1E3H3F0_9HYPH</name>
<dbReference type="PATRIC" id="fig|1439726.3.peg.1930"/>
<comment type="caution">
    <text evidence="2">The sequence shown here is derived from an EMBL/GenBank/DDBJ whole genome shotgun (WGS) entry which is preliminary data.</text>
</comment>
<gene>
    <name evidence="2" type="primary">pabB</name>
    <name evidence="2" type="ORF">A6302_01828</name>
</gene>
<keyword evidence="2" id="KW-0808">Transferase</keyword>
<dbReference type="SUPFAM" id="SSF56322">
    <property type="entry name" value="ADC synthase"/>
    <property type="match status" value="1"/>
</dbReference>
<dbReference type="Gene3D" id="3.60.120.10">
    <property type="entry name" value="Anthranilate synthase"/>
    <property type="match status" value="1"/>
</dbReference>
<organism evidence="2 3">
    <name type="scientific">Methylobrevis pamukkalensis</name>
    <dbReference type="NCBI Taxonomy" id="1439726"/>
    <lineage>
        <taxon>Bacteria</taxon>
        <taxon>Pseudomonadati</taxon>
        <taxon>Pseudomonadota</taxon>
        <taxon>Alphaproteobacteria</taxon>
        <taxon>Hyphomicrobiales</taxon>
        <taxon>Pleomorphomonadaceae</taxon>
        <taxon>Methylobrevis</taxon>
    </lineage>
</organism>
<dbReference type="Proteomes" id="UP000094622">
    <property type="component" value="Unassembled WGS sequence"/>
</dbReference>
<evidence type="ECO:0000313" key="3">
    <source>
        <dbReference type="Proteomes" id="UP000094622"/>
    </source>
</evidence>
<reference evidence="2 3" key="1">
    <citation type="submission" date="2016-07" db="EMBL/GenBank/DDBJ databases">
        <title>Draft Genome Sequence of Methylobrevis pamukkalensis PK2.</title>
        <authorList>
            <person name="Vasilenko O.V."/>
            <person name="Doronina N.V."/>
            <person name="Shmareva M.N."/>
            <person name="Tarlachkov S.V."/>
            <person name="Mustakhimov I."/>
            <person name="Trotsenko Y.A."/>
        </authorList>
    </citation>
    <scope>NUCLEOTIDE SEQUENCE [LARGE SCALE GENOMIC DNA]</scope>
    <source>
        <strain evidence="2 3">PK2</strain>
    </source>
</reference>
<accession>A0A1E3H3F0</accession>
<dbReference type="PANTHER" id="PTHR11236">
    <property type="entry name" value="AMINOBENZOATE/ANTHRANILATE SYNTHASE"/>
    <property type="match status" value="1"/>
</dbReference>